<evidence type="ECO:0008006" key="4">
    <source>
        <dbReference type="Google" id="ProtNLM"/>
    </source>
</evidence>
<dbReference type="EMBL" id="JAVTTO010000001">
    <property type="protein sequence ID" value="MDT7831414.1"/>
    <property type="molecule type" value="Genomic_DNA"/>
</dbReference>
<organism evidence="2 3">
    <name type="scientific">Asprobacillus argus</name>
    <dbReference type="NCBI Taxonomy" id="3076534"/>
    <lineage>
        <taxon>Bacteria</taxon>
        <taxon>Pseudomonadati</taxon>
        <taxon>Bacteroidota</taxon>
        <taxon>Flavobacteriia</taxon>
        <taxon>Flavobacteriales</taxon>
        <taxon>Flavobacteriaceae</taxon>
        <taxon>Asprobacillus</taxon>
    </lineage>
</organism>
<evidence type="ECO:0000313" key="2">
    <source>
        <dbReference type="EMBL" id="MDT7831414.1"/>
    </source>
</evidence>
<reference evidence="2 3" key="1">
    <citation type="submission" date="2023-09" db="EMBL/GenBank/DDBJ databases">
        <title>Novel taxa isolated from Blanes Bay.</title>
        <authorList>
            <person name="Rey-Velasco X."/>
            <person name="Lucena T."/>
        </authorList>
    </citation>
    <scope>NUCLEOTIDE SEQUENCE [LARGE SCALE GENOMIC DNA]</scope>
    <source>
        <strain evidence="2 3">S356</strain>
    </source>
</reference>
<evidence type="ECO:0000256" key="1">
    <source>
        <dbReference type="SAM" id="SignalP"/>
    </source>
</evidence>
<evidence type="ECO:0000313" key="3">
    <source>
        <dbReference type="Proteomes" id="UP001257277"/>
    </source>
</evidence>
<proteinExistence type="predicted"/>
<accession>A0ABU3LDY4</accession>
<comment type="caution">
    <text evidence="2">The sequence shown here is derived from an EMBL/GenBank/DDBJ whole genome shotgun (WGS) entry which is preliminary data.</text>
</comment>
<keyword evidence="1" id="KW-0732">Signal</keyword>
<protein>
    <recommendedName>
        <fullName evidence="4">Lipoprotein</fullName>
    </recommendedName>
</protein>
<dbReference type="Proteomes" id="UP001257277">
    <property type="component" value="Unassembled WGS sequence"/>
</dbReference>
<sequence length="139" mass="15833">MKKVLLYMSFLILTICMGCPPDSDTYPVKEITYEAMTRGQFETIHVKSNILTYKTRTESKETTLSSKQLKALYKVLKPIKHKEVDALKAPSGKRLYDGAMAAVVIFKTQTETYQSSSFDDDNPPSELKKLVRLLKSFIK</sequence>
<gene>
    <name evidence="2" type="ORF">RQM59_03425</name>
</gene>
<dbReference type="RefSeq" id="WP_349240659.1">
    <property type="nucleotide sequence ID" value="NZ_JAVTTO010000001.1"/>
</dbReference>
<feature type="signal peptide" evidence="1">
    <location>
        <begin position="1"/>
        <end position="18"/>
    </location>
</feature>
<name>A0ABU3LDY4_9FLAO</name>
<feature type="chain" id="PRO_5047337058" description="Lipoprotein" evidence="1">
    <location>
        <begin position="19"/>
        <end position="139"/>
    </location>
</feature>
<keyword evidence="3" id="KW-1185">Reference proteome</keyword>